<keyword evidence="4" id="KW-1015">Disulfide bond</keyword>
<keyword evidence="11" id="KW-1185">Reference proteome</keyword>
<feature type="signal peptide" evidence="8">
    <location>
        <begin position="1"/>
        <end position="24"/>
    </location>
</feature>
<evidence type="ECO:0000256" key="6">
    <source>
        <dbReference type="RuleBase" id="RU004440"/>
    </source>
</evidence>
<accession>B4KWW1</accession>
<comment type="similarity">
    <text evidence="6">Belongs to the glycosyl hydrolase 22 family.</text>
</comment>
<feature type="domain" description="Glycosyl hydrolases family 22 (GH22)" evidence="9">
    <location>
        <begin position="706"/>
        <end position="724"/>
    </location>
</feature>
<dbReference type="Gene3D" id="1.10.530.10">
    <property type="match status" value="5"/>
</dbReference>
<organism evidence="10 11">
    <name type="scientific">Drosophila mojavensis</name>
    <name type="common">Fruit fly</name>
    <dbReference type="NCBI Taxonomy" id="7230"/>
    <lineage>
        <taxon>Eukaryota</taxon>
        <taxon>Metazoa</taxon>
        <taxon>Ecdysozoa</taxon>
        <taxon>Arthropoda</taxon>
        <taxon>Hexapoda</taxon>
        <taxon>Insecta</taxon>
        <taxon>Pterygota</taxon>
        <taxon>Neoptera</taxon>
        <taxon>Endopterygota</taxon>
        <taxon>Diptera</taxon>
        <taxon>Brachycera</taxon>
        <taxon>Muscomorpha</taxon>
        <taxon>Ephydroidea</taxon>
        <taxon>Drosophilidae</taxon>
        <taxon>Drosophila</taxon>
    </lineage>
</organism>
<dbReference type="KEGG" id="dmo:Dmoj_GI13315"/>
<dbReference type="SMR" id="B4KWW1"/>
<evidence type="ECO:0000313" key="11">
    <source>
        <dbReference type="Proteomes" id="UP000009192"/>
    </source>
</evidence>
<dbReference type="GO" id="GO:0003796">
    <property type="term" value="F:lysozyme activity"/>
    <property type="evidence" value="ECO:0007669"/>
    <property type="project" value="UniProtKB-EC"/>
</dbReference>
<feature type="chain" id="PRO_5006456806" description="lysozyme" evidence="8">
    <location>
        <begin position="25"/>
        <end position="1034"/>
    </location>
</feature>
<dbReference type="InParanoid" id="B4KWW1"/>
<dbReference type="PROSITE" id="PS51348">
    <property type="entry name" value="GLYCOSYL_HYDROL_F22_2"/>
    <property type="match status" value="5"/>
</dbReference>
<dbReference type="AlphaFoldDB" id="B4KWW1"/>
<feature type="domain" description="Glycosyl hydrolases family 22 (GH22)" evidence="9">
    <location>
        <begin position="545"/>
        <end position="563"/>
    </location>
</feature>
<feature type="domain" description="Glycosyl hydrolases family 22 (GH22)" evidence="9">
    <location>
        <begin position="96"/>
        <end position="114"/>
    </location>
</feature>
<gene>
    <name evidence="10" type="primary">Dmoj\GI13315</name>
    <name evidence="10" type="ORF">Dmoj_GI13315</name>
</gene>
<evidence type="ECO:0000256" key="4">
    <source>
        <dbReference type="ARBA" id="ARBA00023157"/>
    </source>
</evidence>
<dbReference type="Pfam" id="PF00062">
    <property type="entry name" value="Lys"/>
    <property type="match status" value="5"/>
</dbReference>
<keyword evidence="8" id="KW-0732">Signal</keyword>
<dbReference type="PROSITE" id="PS00128">
    <property type="entry name" value="GLYCOSYL_HYDROL_F22_1"/>
    <property type="match status" value="4"/>
</dbReference>
<feature type="region of interest" description="Disordered" evidence="7">
    <location>
        <begin position="1011"/>
        <end position="1034"/>
    </location>
</feature>
<keyword evidence="5" id="KW-0378">Hydrolase</keyword>
<dbReference type="SMART" id="SM00263">
    <property type="entry name" value="LYZ1"/>
    <property type="match status" value="5"/>
</dbReference>
<reference evidence="10 11" key="1">
    <citation type="journal article" date="2007" name="Nature">
        <title>Evolution of genes and genomes on the Drosophila phylogeny.</title>
        <authorList>
            <consortium name="Drosophila 12 Genomes Consortium"/>
            <person name="Clark A.G."/>
            <person name="Eisen M.B."/>
            <person name="Smith D.R."/>
            <person name="Bergman C.M."/>
            <person name="Oliver B."/>
            <person name="Markow T.A."/>
            <person name="Kaufman T.C."/>
            <person name="Kellis M."/>
            <person name="Gelbart W."/>
            <person name="Iyer V.N."/>
            <person name="Pollard D.A."/>
            <person name="Sackton T.B."/>
            <person name="Larracuente A.M."/>
            <person name="Singh N.D."/>
            <person name="Abad J.P."/>
            <person name="Abt D.N."/>
            <person name="Adryan B."/>
            <person name="Aguade M."/>
            <person name="Akashi H."/>
            <person name="Anderson W.W."/>
            <person name="Aquadro C.F."/>
            <person name="Ardell D.H."/>
            <person name="Arguello R."/>
            <person name="Artieri C.G."/>
            <person name="Barbash D.A."/>
            <person name="Barker D."/>
            <person name="Barsanti P."/>
            <person name="Batterham P."/>
            <person name="Batzoglou S."/>
            <person name="Begun D."/>
            <person name="Bhutkar A."/>
            <person name="Blanco E."/>
            <person name="Bosak S.A."/>
            <person name="Bradley R.K."/>
            <person name="Brand A.D."/>
            <person name="Brent M.R."/>
            <person name="Brooks A.N."/>
            <person name="Brown R.H."/>
            <person name="Butlin R.K."/>
            <person name="Caggese C."/>
            <person name="Calvi B.R."/>
            <person name="Bernardo de Carvalho A."/>
            <person name="Caspi A."/>
            <person name="Castrezana S."/>
            <person name="Celniker S.E."/>
            <person name="Chang J.L."/>
            <person name="Chapple C."/>
            <person name="Chatterji S."/>
            <person name="Chinwalla A."/>
            <person name="Civetta A."/>
            <person name="Clifton S.W."/>
            <person name="Comeron J.M."/>
            <person name="Costello J.C."/>
            <person name="Coyne J.A."/>
            <person name="Daub J."/>
            <person name="David R.G."/>
            <person name="Delcher A.L."/>
            <person name="Delehaunty K."/>
            <person name="Do C.B."/>
            <person name="Ebling H."/>
            <person name="Edwards K."/>
            <person name="Eickbush T."/>
            <person name="Evans J.D."/>
            <person name="Filipski A."/>
            <person name="Findeiss S."/>
            <person name="Freyhult E."/>
            <person name="Fulton L."/>
            <person name="Fulton R."/>
            <person name="Garcia A.C."/>
            <person name="Gardiner A."/>
            <person name="Garfield D.A."/>
            <person name="Garvin B.E."/>
            <person name="Gibson G."/>
            <person name="Gilbert D."/>
            <person name="Gnerre S."/>
            <person name="Godfrey J."/>
            <person name="Good R."/>
            <person name="Gotea V."/>
            <person name="Gravely B."/>
            <person name="Greenberg A.J."/>
            <person name="Griffiths-Jones S."/>
            <person name="Gross S."/>
            <person name="Guigo R."/>
            <person name="Gustafson E.A."/>
            <person name="Haerty W."/>
            <person name="Hahn M.W."/>
            <person name="Halligan D.L."/>
            <person name="Halpern A.L."/>
            <person name="Halter G.M."/>
            <person name="Han M.V."/>
            <person name="Heger A."/>
            <person name="Hillier L."/>
            <person name="Hinrichs A.S."/>
            <person name="Holmes I."/>
            <person name="Hoskins R.A."/>
            <person name="Hubisz M.J."/>
            <person name="Hultmark D."/>
            <person name="Huntley M.A."/>
            <person name="Jaffe D.B."/>
            <person name="Jagadeeshan S."/>
            <person name="Jeck W.R."/>
            <person name="Johnson J."/>
            <person name="Jones C.D."/>
            <person name="Jordan W.C."/>
            <person name="Karpen G.H."/>
            <person name="Kataoka E."/>
            <person name="Keightley P.D."/>
            <person name="Kheradpour P."/>
            <person name="Kirkness E.F."/>
            <person name="Koerich L.B."/>
            <person name="Kristiansen K."/>
            <person name="Kudrna D."/>
            <person name="Kulathinal R.J."/>
            <person name="Kumar S."/>
            <person name="Kwok R."/>
            <person name="Lander E."/>
            <person name="Langley C.H."/>
            <person name="Lapoint R."/>
            <person name="Lazzaro B.P."/>
            <person name="Lee S.J."/>
            <person name="Levesque L."/>
            <person name="Li R."/>
            <person name="Lin C.F."/>
            <person name="Lin M.F."/>
            <person name="Lindblad-Toh K."/>
            <person name="Llopart A."/>
            <person name="Long M."/>
            <person name="Low L."/>
            <person name="Lozovsky E."/>
            <person name="Lu J."/>
            <person name="Luo M."/>
            <person name="Machado C.A."/>
            <person name="Makalowski W."/>
            <person name="Marzo M."/>
            <person name="Matsuda M."/>
            <person name="Matzkin L."/>
            <person name="McAllister B."/>
            <person name="McBride C.S."/>
            <person name="McKernan B."/>
            <person name="McKernan K."/>
            <person name="Mendez-Lago M."/>
            <person name="Minx P."/>
            <person name="Mollenhauer M.U."/>
            <person name="Montooth K."/>
            <person name="Mount S.M."/>
            <person name="Mu X."/>
            <person name="Myers E."/>
            <person name="Negre B."/>
            <person name="Newfeld S."/>
            <person name="Nielsen R."/>
            <person name="Noor M.A."/>
            <person name="O'Grady P."/>
            <person name="Pachter L."/>
            <person name="Papaceit M."/>
            <person name="Parisi M.J."/>
            <person name="Parisi M."/>
            <person name="Parts L."/>
            <person name="Pedersen J.S."/>
            <person name="Pesole G."/>
            <person name="Phillippy A.M."/>
            <person name="Ponting C.P."/>
            <person name="Pop M."/>
            <person name="Porcelli D."/>
            <person name="Powell J.R."/>
            <person name="Prohaska S."/>
            <person name="Pruitt K."/>
            <person name="Puig M."/>
            <person name="Quesneville H."/>
            <person name="Ram K.R."/>
            <person name="Rand D."/>
            <person name="Rasmussen M.D."/>
            <person name="Reed L.K."/>
            <person name="Reenan R."/>
            <person name="Reily A."/>
            <person name="Remington K.A."/>
            <person name="Rieger T.T."/>
            <person name="Ritchie M.G."/>
            <person name="Robin C."/>
            <person name="Rogers Y.H."/>
            <person name="Rohde C."/>
            <person name="Rozas J."/>
            <person name="Rubenfield M.J."/>
            <person name="Ruiz A."/>
            <person name="Russo S."/>
            <person name="Salzberg S.L."/>
            <person name="Sanchez-Gracia A."/>
            <person name="Saranga D.J."/>
            <person name="Sato H."/>
            <person name="Schaeffer S.W."/>
            <person name="Schatz M.C."/>
            <person name="Schlenke T."/>
            <person name="Schwartz R."/>
            <person name="Segarra C."/>
            <person name="Singh R.S."/>
            <person name="Sirot L."/>
            <person name="Sirota M."/>
            <person name="Sisneros N.B."/>
            <person name="Smith C.D."/>
            <person name="Smith T.F."/>
            <person name="Spieth J."/>
            <person name="Stage D.E."/>
            <person name="Stark A."/>
            <person name="Stephan W."/>
            <person name="Strausberg R.L."/>
            <person name="Strempel S."/>
            <person name="Sturgill D."/>
            <person name="Sutton G."/>
            <person name="Sutton G.G."/>
            <person name="Tao W."/>
            <person name="Teichmann S."/>
            <person name="Tobari Y.N."/>
            <person name="Tomimura Y."/>
            <person name="Tsolas J.M."/>
            <person name="Valente V.L."/>
            <person name="Venter E."/>
            <person name="Venter J.C."/>
            <person name="Vicario S."/>
            <person name="Vieira F.G."/>
            <person name="Vilella A.J."/>
            <person name="Villasante A."/>
            <person name="Walenz B."/>
            <person name="Wang J."/>
            <person name="Wasserman M."/>
            <person name="Watts T."/>
            <person name="Wilson D."/>
            <person name="Wilson R.K."/>
            <person name="Wing R.A."/>
            <person name="Wolfner M.F."/>
            <person name="Wong A."/>
            <person name="Wong G.K."/>
            <person name="Wu C.I."/>
            <person name="Wu G."/>
            <person name="Yamamoto D."/>
            <person name="Yang H.P."/>
            <person name="Yang S.P."/>
            <person name="Yorke J.A."/>
            <person name="Yoshida K."/>
            <person name="Zdobnov E."/>
            <person name="Zhang P."/>
            <person name="Zhang Y."/>
            <person name="Zimin A.V."/>
            <person name="Baldwin J."/>
            <person name="Abdouelleil A."/>
            <person name="Abdulkadir J."/>
            <person name="Abebe A."/>
            <person name="Abera B."/>
            <person name="Abreu J."/>
            <person name="Acer S.C."/>
            <person name="Aftuck L."/>
            <person name="Alexander A."/>
            <person name="An P."/>
            <person name="Anderson E."/>
            <person name="Anderson S."/>
            <person name="Arachi H."/>
            <person name="Azer M."/>
            <person name="Bachantsang P."/>
            <person name="Barry A."/>
            <person name="Bayul T."/>
            <person name="Berlin A."/>
            <person name="Bessette D."/>
            <person name="Bloom T."/>
            <person name="Blye J."/>
            <person name="Boguslavskiy L."/>
            <person name="Bonnet C."/>
            <person name="Boukhgalter B."/>
            <person name="Bourzgui I."/>
            <person name="Brown A."/>
            <person name="Cahill P."/>
            <person name="Channer S."/>
            <person name="Cheshatsang Y."/>
            <person name="Chuda L."/>
            <person name="Citroen M."/>
            <person name="Collymore A."/>
            <person name="Cooke P."/>
            <person name="Costello M."/>
            <person name="D'Aco K."/>
            <person name="Daza R."/>
            <person name="De Haan G."/>
            <person name="DeGray S."/>
            <person name="DeMaso C."/>
            <person name="Dhargay N."/>
            <person name="Dooley K."/>
            <person name="Dooley E."/>
            <person name="Doricent M."/>
            <person name="Dorje P."/>
            <person name="Dorjee K."/>
            <person name="Dupes A."/>
            <person name="Elong R."/>
            <person name="Falk J."/>
            <person name="Farina A."/>
            <person name="Faro S."/>
            <person name="Ferguson D."/>
            <person name="Fisher S."/>
            <person name="Foley C.D."/>
            <person name="Franke A."/>
            <person name="Friedrich D."/>
            <person name="Gadbois L."/>
            <person name="Gearin G."/>
            <person name="Gearin C.R."/>
            <person name="Giannoukos G."/>
            <person name="Goode T."/>
            <person name="Graham J."/>
            <person name="Grandbois E."/>
            <person name="Grewal S."/>
            <person name="Gyaltsen K."/>
            <person name="Hafez N."/>
            <person name="Hagos B."/>
            <person name="Hall J."/>
            <person name="Henson C."/>
            <person name="Hollinger A."/>
            <person name="Honan T."/>
            <person name="Huard M.D."/>
            <person name="Hughes L."/>
            <person name="Hurhula B."/>
            <person name="Husby M.E."/>
            <person name="Kamat A."/>
            <person name="Kanga B."/>
            <person name="Kashin S."/>
            <person name="Khazanovich D."/>
            <person name="Kisner P."/>
            <person name="Lance K."/>
            <person name="Lara M."/>
            <person name="Lee W."/>
            <person name="Lennon N."/>
            <person name="Letendre F."/>
            <person name="LeVine R."/>
            <person name="Lipovsky A."/>
            <person name="Liu X."/>
            <person name="Liu J."/>
            <person name="Liu S."/>
            <person name="Lokyitsang T."/>
            <person name="Lokyitsang Y."/>
            <person name="Lubonja R."/>
            <person name="Lui A."/>
            <person name="MacDonald P."/>
            <person name="Magnisalis V."/>
            <person name="Maru K."/>
            <person name="Matthews C."/>
            <person name="McCusker W."/>
            <person name="McDonough S."/>
            <person name="Mehta T."/>
            <person name="Meldrim J."/>
            <person name="Meneus L."/>
            <person name="Mihai O."/>
            <person name="Mihalev A."/>
            <person name="Mihova T."/>
            <person name="Mittelman R."/>
            <person name="Mlenga V."/>
            <person name="Montmayeur A."/>
            <person name="Mulrain L."/>
            <person name="Navidi A."/>
            <person name="Naylor J."/>
            <person name="Negash T."/>
            <person name="Nguyen T."/>
            <person name="Nguyen N."/>
            <person name="Nicol R."/>
            <person name="Norbu C."/>
            <person name="Norbu N."/>
            <person name="Novod N."/>
            <person name="O'Neill B."/>
            <person name="Osman S."/>
            <person name="Markiewicz E."/>
            <person name="Oyono O.L."/>
            <person name="Patti C."/>
            <person name="Phunkhang P."/>
            <person name="Pierre F."/>
            <person name="Priest M."/>
            <person name="Raghuraman S."/>
            <person name="Rege F."/>
            <person name="Reyes R."/>
            <person name="Rise C."/>
            <person name="Rogov P."/>
            <person name="Ross K."/>
            <person name="Ryan E."/>
            <person name="Settipalli S."/>
            <person name="Shea T."/>
            <person name="Sherpa N."/>
            <person name="Shi L."/>
            <person name="Shih D."/>
            <person name="Sparrow T."/>
            <person name="Spaulding J."/>
            <person name="Stalker J."/>
            <person name="Stange-Thomann N."/>
            <person name="Stavropoulos S."/>
            <person name="Stone C."/>
            <person name="Strader C."/>
            <person name="Tesfaye S."/>
            <person name="Thomson T."/>
            <person name="Thoulutsang Y."/>
            <person name="Thoulutsang D."/>
            <person name="Topham K."/>
            <person name="Topping I."/>
            <person name="Tsamla T."/>
            <person name="Vassiliev H."/>
            <person name="Vo A."/>
            <person name="Wangchuk T."/>
            <person name="Wangdi T."/>
            <person name="Weiand M."/>
            <person name="Wilkinson J."/>
            <person name="Wilson A."/>
            <person name="Yadav S."/>
            <person name="Young G."/>
            <person name="Yu Q."/>
            <person name="Zembek L."/>
            <person name="Zhong D."/>
            <person name="Zimmer A."/>
            <person name="Zwirko Z."/>
            <person name="Jaffe D.B."/>
            <person name="Alvarez P."/>
            <person name="Brockman W."/>
            <person name="Butler J."/>
            <person name="Chin C."/>
            <person name="Gnerre S."/>
            <person name="Grabherr M."/>
            <person name="Kleber M."/>
            <person name="Mauceli E."/>
            <person name="MacCallum I."/>
        </authorList>
    </citation>
    <scope>NUCLEOTIDE SEQUENCE [LARGE SCALE GENOMIC DNA]</scope>
    <source>
        <strain evidence="11">Tucson 15081-1352.22</strain>
    </source>
</reference>
<dbReference type="PANTHER" id="PTHR11407">
    <property type="entry name" value="LYSOZYME C"/>
    <property type="match status" value="1"/>
</dbReference>
<protein>
    <recommendedName>
        <fullName evidence="2">lysozyme</fullName>
        <ecNumber evidence="2">3.2.1.17</ecNumber>
    </recommendedName>
</protein>
<dbReference type="InterPro" id="IPR023346">
    <property type="entry name" value="Lysozyme-like_dom_sf"/>
</dbReference>
<dbReference type="SUPFAM" id="SSF53955">
    <property type="entry name" value="Lysozyme-like"/>
    <property type="match status" value="5"/>
</dbReference>
<dbReference type="HOGENOM" id="CLU_005624_1_0_1"/>
<dbReference type="GO" id="GO:0042742">
    <property type="term" value="P:defense response to bacterium"/>
    <property type="evidence" value="ECO:0007669"/>
    <property type="project" value="UniProtKB-KW"/>
</dbReference>
<feature type="compositionally biased region" description="Low complexity" evidence="7">
    <location>
        <begin position="1020"/>
        <end position="1034"/>
    </location>
</feature>
<feature type="domain" description="Glycosyl hydrolases family 22 (GH22)" evidence="9">
    <location>
        <begin position="866"/>
        <end position="884"/>
    </location>
</feature>
<evidence type="ECO:0000256" key="7">
    <source>
        <dbReference type="SAM" id="MobiDB-lite"/>
    </source>
</evidence>
<dbReference type="InterPro" id="IPR019799">
    <property type="entry name" value="Glyco_hydro_22_CS"/>
</dbReference>
<keyword evidence="3" id="KW-0081">Bacteriolytic enzyme</keyword>
<evidence type="ECO:0000259" key="9">
    <source>
        <dbReference type="PROSITE" id="PS00128"/>
    </source>
</evidence>
<evidence type="ECO:0000256" key="5">
    <source>
        <dbReference type="ARBA" id="ARBA00023295"/>
    </source>
</evidence>
<dbReference type="GO" id="GO:0031640">
    <property type="term" value="P:killing of cells of another organism"/>
    <property type="evidence" value="ECO:0007669"/>
    <property type="project" value="UniProtKB-KW"/>
</dbReference>
<proteinExistence type="inferred from homology"/>
<dbReference type="FunCoup" id="B4KWW1">
    <property type="interactions" value="52"/>
</dbReference>
<evidence type="ECO:0000256" key="1">
    <source>
        <dbReference type="ARBA" id="ARBA00000632"/>
    </source>
</evidence>
<evidence type="ECO:0000256" key="8">
    <source>
        <dbReference type="SAM" id="SignalP"/>
    </source>
</evidence>
<keyword evidence="3" id="KW-0929">Antimicrobial</keyword>
<dbReference type="InterPro" id="IPR001916">
    <property type="entry name" value="Glyco_hydro_22"/>
</dbReference>
<dbReference type="OrthoDB" id="17373at2759"/>
<comment type="catalytic activity">
    <reaction evidence="1">
        <text>Hydrolysis of (1-&gt;4)-beta-linkages between N-acetylmuramic acid and N-acetyl-D-glucosamine residues in a peptidoglycan and between N-acetyl-D-glucosamine residues in chitodextrins.</text>
        <dbReference type="EC" id="3.2.1.17"/>
    </reaction>
</comment>
<dbReference type="EC" id="3.2.1.17" evidence="2"/>
<evidence type="ECO:0000256" key="3">
    <source>
        <dbReference type="ARBA" id="ARBA00022638"/>
    </source>
</evidence>
<dbReference type="CDD" id="cd16899">
    <property type="entry name" value="LYZ_C_invert"/>
    <property type="match status" value="4"/>
</dbReference>
<dbReference type="PANTHER" id="PTHR11407:SF63">
    <property type="entry name" value="LYSOZYME C"/>
    <property type="match status" value="1"/>
</dbReference>
<name>B4KWW1_DROMO</name>
<dbReference type="FunFam" id="1.10.530.10:FF:000016">
    <property type="entry name" value="Uncharacterized protein, isoform B"/>
    <property type="match status" value="4"/>
</dbReference>
<sequence>MLSVSRSFSLLLLCLLLPLQQSSARVFERCELAALLQQRYGMPAAQAATLVCIAQHSSDLNTAAFGGGSGPGGGSHGLFQISDVYWCSPPGQGAGCGLSCSRLRDDDIADDIACVRKIYAEHQRISGDGFTAWQAYNAYCRQDAASYVAGCGNSNALQVAASYQQAQHPHQHQHQQQLQVSYYHQQPLQHQQALAPAQKQGKIYSRCELAQELFYQHKLPMQQIPTWVCIAQHESSYNTAAVGRLNADGSADHGLFQISDLYWCTHDQRGGKGCHAACNQFLDTSIADDVQCIRRIYQEHTQISGDGFTAWTVYNRDCRNQRYEQVAACFAKPPLVAPATHPNAIAGGSKVSYAYPFAQPQLLAPATTPNPYYRPTHKQITYQAVQAVSSYQSNPFLRPRLPSPTSHTQSHPNLIGSPVKSHFANVYSTPATNPLLAYKHHTTPKQQIQQLHYSYQQQQQQHYYTTSKRAGKVYKRCELAQELYFSHKFPMQDLATWVCIAEHESRLDTSAVGRLNADGSADHGLFQISDLYWCTHGGGAGGKGCHIDCDRLLDSDISDDVKCIRTIHEEHTRISGDGFTAWTVYNPHCRDRSRAEIASCFEPSELEKEPVRPVKPVKPAYTELVRKPKPKGKIYSRCELAKELYHKHKVPMQEIPTWVCIAQHESSFNTAAVGRLNADGSEDHGLFQISDLYWCTHGGGVGGKGCHIDCDRLLDSDISDDVKCIRTIHEEHTRISGDGFTAWTVYNPHCRDRSRAEVASCFEPNEIEKEPIRPVKPVKPAYTDLVRKPKPKGKIYSRCELAKELYHKHKVPMQEIPTWVCIAQHESSFNTAAVGRLNADGSEDHGLFQISDLYWCTHGEGGGKACHIECDRLLDSDITDDVQCIRTIHEEHTRISGDGFNAWTVYNGHCRNQNLAQLSDCFTGNEIAEAQKPNHHAKPPKAPVQQHQAVVKIAANHEYGANPFLQRLSAAPTARPATAKPTTAKPVKPPAHVGVASYYFESDNSFANNPDIDNNSAFDTNNTSCHNNNSSEAN</sequence>
<evidence type="ECO:0000256" key="2">
    <source>
        <dbReference type="ARBA" id="ARBA00012732"/>
    </source>
</evidence>
<evidence type="ECO:0000313" key="10">
    <source>
        <dbReference type="EMBL" id="EDW18582.2"/>
    </source>
</evidence>
<dbReference type="Proteomes" id="UP000009192">
    <property type="component" value="Unassembled WGS sequence"/>
</dbReference>
<dbReference type="eggNOG" id="ENOG502S1S1">
    <property type="taxonomic scope" value="Eukaryota"/>
</dbReference>
<dbReference type="PRINTS" id="PR00135">
    <property type="entry name" value="LYZLACT"/>
</dbReference>
<keyword evidence="5" id="KW-0326">Glycosidase</keyword>
<dbReference type="EMBL" id="CH933809">
    <property type="protein sequence ID" value="EDW18582.2"/>
    <property type="molecule type" value="Genomic_DNA"/>
</dbReference>